<evidence type="ECO:0000256" key="1">
    <source>
        <dbReference type="ARBA" id="ARBA00022485"/>
    </source>
</evidence>
<comment type="similarity">
    <text evidence="7">Belongs to the Mrp/NBP35 ATP-binding proteins family.</text>
</comment>
<keyword evidence="1" id="KW-0004">4Fe-4S</keyword>
<dbReference type="EMBL" id="WKFB01000819">
    <property type="protein sequence ID" value="KAF6717643.1"/>
    <property type="molecule type" value="Genomic_DNA"/>
</dbReference>
<reference evidence="8" key="1">
    <citation type="journal article" name="BMC Genomics">
        <title>Long-read sequencing and de novo genome assembly of marine medaka (Oryzias melastigma).</title>
        <authorList>
            <person name="Liang P."/>
            <person name="Saqib H.S.A."/>
            <person name="Ni X."/>
            <person name="Shen Y."/>
        </authorList>
    </citation>
    <scope>NUCLEOTIDE SEQUENCE</scope>
    <source>
        <strain evidence="8">Bigg-433</strain>
    </source>
</reference>
<dbReference type="GO" id="GO:0051539">
    <property type="term" value="F:4 iron, 4 sulfur cluster binding"/>
    <property type="evidence" value="ECO:0007669"/>
    <property type="project" value="UniProtKB-KW"/>
</dbReference>
<dbReference type="InterPro" id="IPR019591">
    <property type="entry name" value="Mrp/NBP35_ATP-bd"/>
</dbReference>
<proteinExistence type="inferred from homology"/>
<dbReference type="GO" id="GO:0005524">
    <property type="term" value="F:ATP binding"/>
    <property type="evidence" value="ECO:0007669"/>
    <property type="project" value="UniProtKB-KW"/>
</dbReference>
<dbReference type="InterPro" id="IPR027417">
    <property type="entry name" value="P-loop_NTPase"/>
</dbReference>
<evidence type="ECO:0000256" key="3">
    <source>
        <dbReference type="ARBA" id="ARBA00022741"/>
    </source>
</evidence>
<evidence type="ECO:0000313" key="8">
    <source>
        <dbReference type="EMBL" id="KAF6717643.1"/>
    </source>
</evidence>
<dbReference type="GO" id="GO:0140663">
    <property type="term" value="F:ATP-dependent FeS chaperone activity"/>
    <property type="evidence" value="ECO:0007669"/>
    <property type="project" value="InterPro"/>
</dbReference>
<dbReference type="InterPro" id="IPR044304">
    <property type="entry name" value="NUBPL-like"/>
</dbReference>
<keyword evidence="4" id="KW-0067">ATP-binding</keyword>
<evidence type="ECO:0000256" key="2">
    <source>
        <dbReference type="ARBA" id="ARBA00022723"/>
    </source>
</evidence>
<dbReference type="GO" id="GO:0016226">
    <property type="term" value="P:iron-sulfur cluster assembly"/>
    <property type="evidence" value="ECO:0007669"/>
    <property type="project" value="InterPro"/>
</dbReference>
<accession>A0A834BQ81</accession>
<name>A0A834BQ81_ORYME</name>
<dbReference type="PROSITE" id="PS01215">
    <property type="entry name" value="MRP"/>
    <property type="match status" value="1"/>
</dbReference>
<dbReference type="Proteomes" id="UP000646548">
    <property type="component" value="Unassembled WGS sequence"/>
</dbReference>
<organism evidence="8 9">
    <name type="scientific">Oryzias melastigma</name>
    <name type="common">Marine medaka</name>
    <dbReference type="NCBI Taxonomy" id="30732"/>
    <lineage>
        <taxon>Eukaryota</taxon>
        <taxon>Metazoa</taxon>
        <taxon>Chordata</taxon>
        <taxon>Craniata</taxon>
        <taxon>Vertebrata</taxon>
        <taxon>Euteleostomi</taxon>
        <taxon>Actinopterygii</taxon>
        <taxon>Neopterygii</taxon>
        <taxon>Teleostei</taxon>
        <taxon>Neoteleostei</taxon>
        <taxon>Acanthomorphata</taxon>
        <taxon>Ovalentaria</taxon>
        <taxon>Atherinomorphae</taxon>
        <taxon>Beloniformes</taxon>
        <taxon>Adrianichthyidae</taxon>
        <taxon>Oryziinae</taxon>
        <taxon>Oryzias</taxon>
    </lineage>
</organism>
<sequence>MTRFTYSKLSHFLKTYSSRPPSFRAAAEVKAGTCCCVQLKRFQSSDSRALQDRQKQQMARGLPKQKPVAGVKQVIVVASGKGGVGKSTTAVNLALAIMANDASRSVGLLDADVYGPSIPKLMNLTGNPQLTDTVWSFRQSNDPPDQLWGPLHVHGLPGGGHGADCVEGADGDVSYRAAAQTGTDVSVHTAEVNFNILLTGILCLKVHWGSLDYLVVDMPPGTGDVQLSITQNIPVAGAVIVSTPQDIALLDARRGAEMFKKVNVPVLGLVENMSVFQCPNCNHQTHIFGSEGARRLAETLGVTFLG</sequence>
<evidence type="ECO:0000256" key="6">
    <source>
        <dbReference type="ARBA" id="ARBA00023014"/>
    </source>
</evidence>
<dbReference type="PANTHER" id="PTHR42961:SF2">
    <property type="entry name" value="IRON-SULFUR PROTEIN NUBPL"/>
    <property type="match status" value="1"/>
</dbReference>
<dbReference type="GO" id="GO:0032981">
    <property type="term" value="P:mitochondrial respiratory chain complex I assembly"/>
    <property type="evidence" value="ECO:0007669"/>
    <property type="project" value="TreeGrafter"/>
</dbReference>
<dbReference type="GO" id="GO:0046872">
    <property type="term" value="F:metal ion binding"/>
    <property type="evidence" value="ECO:0007669"/>
    <property type="project" value="UniProtKB-KW"/>
</dbReference>
<evidence type="ECO:0000256" key="4">
    <source>
        <dbReference type="ARBA" id="ARBA00022840"/>
    </source>
</evidence>
<keyword evidence="3" id="KW-0547">Nucleotide-binding</keyword>
<protein>
    <submittedName>
        <fullName evidence="8">Iron-sulfur protein NUBPL</fullName>
    </submittedName>
</protein>
<keyword evidence="6" id="KW-0411">Iron-sulfur</keyword>
<dbReference type="InterPro" id="IPR000808">
    <property type="entry name" value="Mrp-like_CS"/>
</dbReference>
<dbReference type="GO" id="GO:0005739">
    <property type="term" value="C:mitochondrion"/>
    <property type="evidence" value="ECO:0007669"/>
    <property type="project" value="TreeGrafter"/>
</dbReference>
<dbReference type="PANTHER" id="PTHR42961">
    <property type="entry name" value="IRON-SULFUR PROTEIN NUBPL"/>
    <property type="match status" value="1"/>
</dbReference>
<gene>
    <name evidence="8" type="ORF">FQA47_006652</name>
</gene>
<dbReference type="Pfam" id="PF10609">
    <property type="entry name" value="ParA"/>
    <property type="match status" value="2"/>
</dbReference>
<keyword evidence="5" id="KW-0408">Iron</keyword>
<dbReference type="AlphaFoldDB" id="A0A834BQ81"/>
<evidence type="ECO:0000256" key="5">
    <source>
        <dbReference type="ARBA" id="ARBA00023004"/>
    </source>
</evidence>
<evidence type="ECO:0000313" key="9">
    <source>
        <dbReference type="Proteomes" id="UP000646548"/>
    </source>
</evidence>
<dbReference type="CDD" id="cd02037">
    <property type="entry name" value="Mrp_NBP35"/>
    <property type="match status" value="1"/>
</dbReference>
<evidence type="ECO:0000256" key="7">
    <source>
        <dbReference type="ARBA" id="ARBA00024036"/>
    </source>
</evidence>
<dbReference type="Gene3D" id="3.40.50.300">
    <property type="entry name" value="P-loop containing nucleotide triphosphate hydrolases"/>
    <property type="match status" value="1"/>
</dbReference>
<dbReference type="InterPro" id="IPR033756">
    <property type="entry name" value="YlxH/NBP35"/>
</dbReference>
<keyword evidence="2" id="KW-0479">Metal-binding</keyword>
<dbReference type="SUPFAM" id="SSF52540">
    <property type="entry name" value="P-loop containing nucleoside triphosphate hydrolases"/>
    <property type="match status" value="1"/>
</dbReference>
<comment type="caution">
    <text evidence="8">The sequence shown here is derived from an EMBL/GenBank/DDBJ whole genome shotgun (WGS) entry which is preliminary data.</text>
</comment>